<keyword evidence="1" id="KW-0812">Transmembrane</keyword>
<keyword evidence="1" id="KW-1133">Transmembrane helix</keyword>
<dbReference type="InterPro" id="IPR006693">
    <property type="entry name" value="AB_hydrolase_lipase"/>
</dbReference>
<feature type="non-terminal residue" evidence="3">
    <location>
        <position position="1"/>
    </location>
</feature>
<dbReference type="Gene3D" id="3.40.50.1820">
    <property type="entry name" value="alpha/beta hydrolase"/>
    <property type="match status" value="1"/>
</dbReference>
<sequence length="174" mass="19399">MSSTSFESFVKLNSYKIVKYCSFVLVILLAIYLAPSGDFMINGLKCLPGYNHDLDTVRTSVEIIESRGFQSETHYITTTDGYILTFHRIVNPYIKDRSTLKPILLQHGFQSSSKGWLINSAGALDSRGVYSEPGREGQVGNALAFVLATHGYDVWLANMRGNVYSLNHTVFTSD</sequence>
<dbReference type="GO" id="GO:0006629">
    <property type="term" value="P:lipid metabolic process"/>
    <property type="evidence" value="ECO:0007669"/>
    <property type="project" value="InterPro"/>
</dbReference>
<dbReference type="PANTHER" id="PTHR11005">
    <property type="entry name" value="LYSOSOMAL ACID LIPASE-RELATED"/>
    <property type="match status" value="1"/>
</dbReference>
<organism evidence="3">
    <name type="scientific">Medioppia subpectinata</name>
    <dbReference type="NCBI Taxonomy" id="1979941"/>
    <lineage>
        <taxon>Eukaryota</taxon>
        <taxon>Metazoa</taxon>
        <taxon>Ecdysozoa</taxon>
        <taxon>Arthropoda</taxon>
        <taxon>Chelicerata</taxon>
        <taxon>Arachnida</taxon>
        <taxon>Acari</taxon>
        <taxon>Acariformes</taxon>
        <taxon>Sarcoptiformes</taxon>
        <taxon>Oribatida</taxon>
        <taxon>Brachypylina</taxon>
        <taxon>Oppioidea</taxon>
        <taxon>Oppiidae</taxon>
        <taxon>Medioppia</taxon>
    </lineage>
</organism>
<dbReference type="Pfam" id="PF04083">
    <property type="entry name" value="Abhydro_lipase"/>
    <property type="match status" value="1"/>
</dbReference>
<gene>
    <name evidence="3" type="ORF">OSB1V03_LOCUS13630</name>
</gene>
<evidence type="ECO:0000313" key="3">
    <source>
        <dbReference type="EMBL" id="CAD7633232.1"/>
    </source>
</evidence>
<dbReference type="EMBL" id="OC866941">
    <property type="protein sequence ID" value="CAD7633232.1"/>
    <property type="molecule type" value="Genomic_DNA"/>
</dbReference>
<name>A0A7R9L1B0_9ACAR</name>
<dbReference type="Proteomes" id="UP000759131">
    <property type="component" value="Unassembled WGS sequence"/>
</dbReference>
<dbReference type="SUPFAM" id="SSF53474">
    <property type="entry name" value="alpha/beta-Hydrolases"/>
    <property type="match status" value="1"/>
</dbReference>
<feature type="transmembrane region" description="Helical" evidence="1">
    <location>
        <begin position="17"/>
        <end position="35"/>
    </location>
</feature>
<feature type="domain" description="Partial AB-hydrolase lipase" evidence="2">
    <location>
        <begin position="62"/>
        <end position="119"/>
    </location>
</feature>
<dbReference type="EMBL" id="CAJPIZ010012366">
    <property type="protein sequence ID" value="CAG2113662.1"/>
    <property type="molecule type" value="Genomic_DNA"/>
</dbReference>
<evidence type="ECO:0000259" key="2">
    <source>
        <dbReference type="Pfam" id="PF04083"/>
    </source>
</evidence>
<dbReference type="AlphaFoldDB" id="A0A7R9L1B0"/>
<dbReference type="InterPro" id="IPR029058">
    <property type="entry name" value="AB_hydrolase_fold"/>
</dbReference>
<keyword evidence="4" id="KW-1185">Reference proteome</keyword>
<dbReference type="OrthoDB" id="6514505at2759"/>
<reference evidence="3" key="1">
    <citation type="submission" date="2020-11" db="EMBL/GenBank/DDBJ databases">
        <authorList>
            <person name="Tran Van P."/>
        </authorList>
    </citation>
    <scope>NUCLEOTIDE SEQUENCE</scope>
</reference>
<evidence type="ECO:0000256" key="1">
    <source>
        <dbReference type="SAM" id="Phobius"/>
    </source>
</evidence>
<keyword evidence="1" id="KW-0472">Membrane</keyword>
<protein>
    <recommendedName>
        <fullName evidence="2">Partial AB-hydrolase lipase domain-containing protein</fullName>
    </recommendedName>
</protein>
<evidence type="ECO:0000313" key="4">
    <source>
        <dbReference type="Proteomes" id="UP000759131"/>
    </source>
</evidence>
<proteinExistence type="predicted"/>
<accession>A0A7R9L1B0</accession>